<accession>A0AAD4Q6G1</accession>
<feature type="domain" description="Zn(2)-C6 fungal-type" evidence="7">
    <location>
        <begin position="6"/>
        <end position="36"/>
    </location>
</feature>
<evidence type="ECO:0000313" key="8">
    <source>
        <dbReference type="EMBL" id="KAH8705671.1"/>
    </source>
</evidence>
<evidence type="ECO:0000256" key="5">
    <source>
        <dbReference type="ARBA" id="ARBA00023163"/>
    </source>
</evidence>
<dbReference type="AlphaFoldDB" id="A0AAD4Q6G1"/>
<dbReference type="PANTHER" id="PTHR47338:SF16">
    <property type="entry name" value="TRANSCRIPTION FACTOR, PUTATIVE (AFU_ORTHOLOGUE AFUA_2G09360)-RELATED"/>
    <property type="match status" value="1"/>
</dbReference>
<evidence type="ECO:0000256" key="1">
    <source>
        <dbReference type="ARBA" id="ARBA00004123"/>
    </source>
</evidence>
<dbReference type="InterPro" id="IPR036864">
    <property type="entry name" value="Zn2-C6_fun-type_DNA-bd_sf"/>
</dbReference>
<evidence type="ECO:0000259" key="7">
    <source>
        <dbReference type="PROSITE" id="PS50048"/>
    </source>
</evidence>
<dbReference type="CDD" id="cd12148">
    <property type="entry name" value="fungal_TF_MHR"/>
    <property type="match status" value="1"/>
</dbReference>
<sequence>MKAPRACWQCRQSKRKCSSRGPCEPCVPCQRRHLQCGLEPAGARYGTSHRPAENSLSSKLEQAGQLESVGSDDQDLAPHLAIHLVELYLEEIHDRTQSIFHAATLRVKVKHDDISSALLYAICALGSKFWADPERRDLEPRLTEAAKRFLQADLENICVENIQTCIILANLSAGNGQTQSQALYLRIASSMAEILHLDSPHPDAPIIEREISRKIWWSLYFADRLCFSGLGLRCRVEDVDDQSSNITWKPGIWAQLVKLGRHLVPIQDLNRRIATGVKDTSKVDLEMENLKHELEAWSRQLPPEMQMSIQNLIRQEQNGIGGAFVTLHLTYHHFSTLLYFRFLEGRQCSSADGSGYIALCKHHASSFSSLLHLSRQIKGCRANCPTIAHMTAVSSSVLVHSLLFGGPEDLHTARQELKTNFEALIDLQYYWPATEAMINRLMAFQSLCLLSTESHKLDGWMVRYLLEHSLALEERNLPIKTSNADMESESMISKTRDLQKTGRYTDLQSLADKNG</sequence>
<organism evidence="8 9">
    <name type="scientific">Talaromyces proteolyticus</name>
    <dbReference type="NCBI Taxonomy" id="1131652"/>
    <lineage>
        <taxon>Eukaryota</taxon>
        <taxon>Fungi</taxon>
        <taxon>Dikarya</taxon>
        <taxon>Ascomycota</taxon>
        <taxon>Pezizomycotina</taxon>
        <taxon>Eurotiomycetes</taxon>
        <taxon>Eurotiomycetidae</taxon>
        <taxon>Eurotiales</taxon>
        <taxon>Trichocomaceae</taxon>
        <taxon>Talaromyces</taxon>
        <taxon>Talaromyces sect. Bacilispori</taxon>
    </lineage>
</organism>
<evidence type="ECO:0000313" key="9">
    <source>
        <dbReference type="Proteomes" id="UP001201262"/>
    </source>
</evidence>
<dbReference type="PROSITE" id="PS50048">
    <property type="entry name" value="ZN2_CY6_FUNGAL_2"/>
    <property type="match status" value="1"/>
</dbReference>
<dbReference type="PANTHER" id="PTHR47338">
    <property type="entry name" value="ZN(II)2CYS6 TRANSCRIPTION FACTOR (EUROFUNG)-RELATED"/>
    <property type="match status" value="1"/>
</dbReference>
<keyword evidence="4" id="KW-0238">DNA-binding</keyword>
<dbReference type="GO" id="GO:0000981">
    <property type="term" value="F:DNA-binding transcription factor activity, RNA polymerase II-specific"/>
    <property type="evidence" value="ECO:0007669"/>
    <property type="project" value="InterPro"/>
</dbReference>
<dbReference type="GeneID" id="70251709"/>
<keyword evidence="5" id="KW-0804">Transcription</keyword>
<protein>
    <recommendedName>
        <fullName evidence="7">Zn(2)-C6 fungal-type domain-containing protein</fullName>
    </recommendedName>
</protein>
<comment type="caution">
    <text evidence="8">The sequence shown here is derived from an EMBL/GenBank/DDBJ whole genome shotgun (WGS) entry which is preliminary data.</text>
</comment>
<keyword evidence="6" id="KW-0539">Nucleus</keyword>
<keyword evidence="9" id="KW-1185">Reference proteome</keyword>
<proteinExistence type="predicted"/>
<dbReference type="GO" id="GO:0005634">
    <property type="term" value="C:nucleus"/>
    <property type="evidence" value="ECO:0007669"/>
    <property type="project" value="UniProtKB-SubCell"/>
</dbReference>
<dbReference type="Proteomes" id="UP001201262">
    <property type="component" value="Unassembled WGS sequence"/>
</dbReference>
<dbReference type="Gene3D" id="4.10.240.10">
    <property type="entry name" value="Zn(2)-C6 fungal-type DNA-binding domain"/>
    <property type="match status" value="1"/>
</dbReference>
<dbReference type="GO" id="GO:0006351">
    <property type="term" value="P:DNA-templated transcription"/>
    <property type="evidence" value="ECO:0007669"/>
    <property type="project" value="InterPro"/>
</dbReference>
<dbReference type="RefSeq" id="XP_046078292.1">
    <property type="nucleotide sequence ID" value="XM_046221422.1"/>
</dbReference>
<evidence type="ECO:0000256" key="4">
    <source>
        <dbReference type="ARBA" id="ARBA00023125"/>
    </source>
</evidence>
<reference evidence="8" key="1">
    <citation type="submission" date="2021-12" db="EMBL/GenBank/DDBJ databases">
        <title>Convergent genome expansion in fungi linked to evolution of root-endophyte symbiosis.</title>
        <authorList>
            <consortium name="DOE Joint Genome Institute"/>
            <person name="Ke Y.-H."/>
            <person name="Bonito G."/>
            <person name="Liao H.-L."/>
            <person name="Looney B."/>
            <person name="Rojas-Flechas A."/>
            <person name="Nash J."/>
            <person name="Hameed K."/>
            <person name="Schadt C."/>
            <person name="Martin F."/>
            <person name="Crous P.W."/>
            <person name="Miettinen O."/>
            <person name="Magnuson J.K."/>
            <person name="Labbe J."/>
            <person name="Jacobson D."/>
            <person name="Doktycz M.J."/>
            <person name="Veneault-Fourrey C."/>
            <person name="Kuo A."/>
            <person name="Mondo S."/>
            <person name="Calhoun S."/>
            <person name="Riley R."/>
            <person name="Ohm R."/>
            <person name="LaButti K."/>
            <person name="Andreopoulos B."/>
            <person name="Pangilinan J."/>
            <person name="Nolan M."/>
            <person name="Tritt A."/>
            <person name="Clum A."/>
            <person name="Lipzen A."/>
            <person name="Daum C."/>
            <person name="Barry K."/>
            <person name="Grigoriev I.V."/>
            <person name="Vilgalys R."/>
        </authorList>
    </citation>
    <scope>NUCLEOTIDE SEQUENCE</scope>
    <source>
        <strain evidence="8">PMI_201</strain>
    </source>
</reference>
<comment type="subcellular location">
    <subcellularLocation>
        <location evidence="1">Nucleus</location>
    </subcellularLocation>
</comment>
<dbReference type="SUPFAM" id="SSF57701">
    <property type="entry name" value="Zn2/Cys6 DNA-binding domain"/>
    <property type="match status" value="1"/>
</dbReference>
<dbReference type="Pfam" id="PF04082">
    <property type="entry name" value="Fungal_trans"/>
    <property type="match status" value="1"/>
</dbReference>
<dbReference type="InterPro" id="IPR050815">
    <property type="entry name" value="TF_fung"/>
</dbReference>
<keyword evidence="2" id="KW-0479">Metal-binding</keyword>
<name>A0AAD4Q6G1_9EURO</name>
<dbReference type="GO" id="GO:0008270">
    <property type="term" value="F:zinc ion binding"/>
    <property type="evidence" value="ECO:0007669"/>
    <property type="project" value="InterPro"/>
</dbReference>
<gene>
    <name evidence="8" type="ORF">BGW36DRAFT_435586</name>
</gene>
<evidence type="ECO:0000256" key="6">
    <source>
        <dbReference type="ARBA" id="ARBA00023242"/>
    </source>
</evidence>
<dbReference type="InterPro" id="IPR007219">
    <property type="entry name" value="XnlR_reg_dom"/>
</dbReference>
<dbReference type="GO" id="GO:0003677">
    <property type="term" value="F:DNA binding"/>
    <property type="evidence" value="ECO:0007669"/>
    <property type="project" value="UniProtKB-KW"/>
</dbReference>
<dbReference type="PROSITE" id="PS00463">
    <property type="entry name" value="ZN2_CY6_FUNGAL_1"/>
    <property type="match status" value="1"/>
</dbReference>
<dbReference type="CDD" id="cd00067">
    <property type="entry name" value="GAL4"/>
    <property type="match status" value="1"/>
</dbReference>
<evidence type="ECO:0000256" key="2">
    <source>
        <dbReference type="ARBA" id="ARBA00022723"/>
    </source>
</evidence>
<evidence type="ECO:0000256" key="3">
    <source>
        <dbReference type="ARBA" id="ARBA00023015"/>
    </source>
</evidence>
<keyword evidence="3" id="KW-0805">Transcription regulation</keyword>
<dbReference type="InterPro" id="IPR001138">
    <property type="entry name" value="Zn2Cys6_DnaBD"/>
</dbReference>
<dbReference type="EMBL" id="JAJTJA010000001">
    <property type="protein sequence ID" value="KAH8705671.1"/>
    <property type="molecule type" value="Genomic_DNA"/>
</dbReference>